<keyword evidence="6" id="KW-1185">Reference proteome</keyword>
<dbReference type="RefSeq" id="WP_203653294.1">
    <property type="nucleotide sequence ID" value="NZ_BONR01000001.1"/>
</dbReference>
<organism evidence="5 6">
    <name type="scientific">Demequina activiva</name>
    <dbReference type="NCBI Taxonomy" id="1582364"/>
    <lineage>
        <taxon>Bacteria</taxon>
        <taxon>Bacillati</taxon>
        <taxon>Actinomycetota</taxon>
        <taxon>Actinomycetes</taxon>
        <taxon>Micrococcales</taxon>
        <taxon>Demequinaceae</taxon>
        <taxon>Demequina</taxon>
    </lineage>
</organism>
<dbReference type="SUPFAM" id="SSF46785">
    <property type="entry name" value="Winged helix' DNA-binding domain"/>
    <property type="match status" value="1"/>
</dbReference>
<dbReference type="AlphaFoldDB" id="A0A919Q2V5"/>
<evidence type="ECO:0000256" key="1">
    <source>
        <dbReference type="ARBA" id="ARBA00023015"/>
    </source>
</evidence>
<feature type="domain" description="HTH marR-type" evidence="4">
    <location>
        <begin position="24"/>
        <end position="82"/>
    </location>
</feature>
<proteinExistence type="predicted"/>
<dbReference type="InterPro" id="IPR036388">
    <property type="entry name" value="WH-like_DNA-bd_sf"/>
</dbReference>
<dbReference type="EMBL" id="BONR01000001">
    <property type="protein sequence ID" value="GIG53871.1"/>
    <property type="molecule type" value="Genomic_DNA"/>
</dbReference>
<dbReference type="InterPro" id="IPR000835">
    <property type="entry name" value="HTH_MarR-typ"/>
</dbReference>
<accession>A0A919Q2V5</accession>
<comment type="caution">
    <text evidence="5">The sequence shown here is derived from an EMBL/GenBank/DDBJ whole genome shotgun (WGS) entry which is preliminary data.</text>
</comment>
<name>A0A919Q2V5_9MICO</name>
<keyword evidence="2" id="KW-0238">DNA-binding</keyword>
<reference evidence="5" key="1">
    <citation type="submission" date="2021-01" db="EMBL/GenBank/DDBJ databases">
        <title>Whole genome shotgun sequence of Demequina activiva NBRC 110675.</title>
        <authorList>
            <person name="Komaki H."/>
            <person name="Tamura T."/>
        </authorList>
    </citation>
    <scope>NUCLEOTIDE SEQUENCE</scope>
    <source>
        <strain evidence="5">NBRC 110675</strain>
    </source>
</reference>
<evidence type="ECO:0000256" key="2">
    <source>
        <dbReference type="ARBA" id="ARBA00023125"/>
    </source>
</evidence>
<keyword evidence="3" id="KW-0804">Transcription</keyword>
<dbReference type="InterPro" id="IPR036390">
    <property type="entry name" value="WH_DNA-bd_sf"/>
</dbReference>
<evidence type="ECO:0000313" key="5">
    <source>
        <dbReference type="EMBL" id="GIG53871.1"/>
    </source>
</evidence>
<gene>
    <name evidence="5" type="ORF">Dac01nite_06230</name>
</gene>
<evidence type="ECO:0000259" key="4">
    <source>
        <dbReference type="Pfam" id="PF12802"/>
    </source>
</evidence>
<protein>
    <recommendedName>
        <fullName evidence="4">HTH marR-type domain-containing protein</fullName>
    </recommendedName>
</protein>
<evidence type="ECO:0000313" key="6">
    <source>
        <dbReference type="Proteomes" id="UP000652354"/>
    </source>
</evidence>
<dbReference type="Pfam" id="PF12802">
    <property type="entry name" value="MarR_2"/>
    <property type="match status" value="1"/>
</dbReference>
<dbReference type="PANTHER" id="PTHR38465">
    <property type="entry name" value="HTH-TYPE TRANSCRIPTIONAL REGULATOR MJ1563-RELATED"/>
    <property type="match status" value="1"/>
</dbReference>
<dbReference type="GO" id="GO:0003677">
    <property type="term" value="F:DNA binding"/>
    <property type="evidence" value="ECO:0007669"/>
    <property type="project" value="UniProtKB-KW"/>
</dbReference>
<sequence>MSEGTADARAEYVRRVAAYWENGGLTHAAGLILGHLMVCEPAEQTQAELADALDLSMGSVSTQLRTLTAAGMVERTRQPGSRAAVYQVPQDMWIRILGTETTRIAGLRALADAGLAVAPPSRRDRIGSLDQMVRFFEHEWPLLEQRLDEFLRKEGS</sequence>
<evidence type="ECO:0000256" key="3">
    <source>
        <dbReference type="ARBA" id="ARBA00023163"/>
    </source>
</evidence>
<keyword evidence="1" id="KW-0805">Transcription regulation</keyword>
<dbReference type="GO" id="GO:0003700">
    <property type="term" value="F:DNA-binding transcription factor activity"/>
    <property type="evidence" value="ECO:0007669"/>
    <property type="project" value="InterPro"/>
</dbReference>
<dbReference type="InterPro" id="IPR052362">
    <property type="entry name" value="HTH-GbsR_regulator"/>
</dbReference>
<dbReference type="Proteomes" id="UP000652354">
    <property type="component" value="Unassembled WGS sequence"/>
</dbReference>
<dbReference type="Gene3D" id="1.10.10.10">
    <property type="entry name" value="Winged helix-like DNA-binding domain superfamily/Winged helix DNA-binding domain"/>
    <property type="match status" value="1"/>
</dbReference>
<dbReference type="PANTHER" id="PTHR38465:SF2">
    <property type="entry name" value="HTH-TYPE TRANSCRIPTIONAL REGULATOR MMPR5"/>
    <property type="match status" value="1"/>
</dbReference>